<evidence type="ECO:0000313" key="2">
    <source>
        <dbReference type="Proteomes" id="UP000436655"/>
    </source>
</evidence>
<keyword evidence="2" id="KW-1185">Reference proteome</keyword>
<accession>A0ABW9P7H1</accession>
<reference evidence="1 2" key="1">
    <citation type="journal article" date="2019" name="Syst. Appl. Microbiol.">
        <title>Polyphasic characterization of two novel Lactobacillus spp. isolated from blown salami packages: Description of Lactobacillus halodurans sp. nov. and Lactobacillus salsicarnum sp. nov.</title>
        <authorList>
            <person name="Schuster J.A."/>
            <person name="Klingl A."/>
            <person name="Vogel R.F."/>
            <person name="Ehrmann M.A."/>
        </authorList>
    </citation>
    <scope>NUCLEOTIDE SEQUENCE [LARGE SCALE GENOMIC DNA]</scope>
    <source>
        <strain evidence="1 2">TMW 1.2098</strain>
    </source>
</reference>
<comment type="caution">
    <text evidence="1">The sequence shown here is derived from an EMBL/GenBank/DDBJ whole genome shotgun (WGS) entry which is preliminary data.</text>
</comment>
<dbReference type="RefSeq" id="WP_125704366.1">
    <property type="nucleotide sequence ID" value="NZ_JBHTOO010000004.1"/>
</dbReference>
<gene>
    <name evidence="1" type="ORF">FHL03_06405</name>
</gene>
<proteinExistence type="predicted"/>
<name>A0ABW9P7H1_9LACO</name>
<organism evidence="1 2">
    <name type="scientific">Companilactobacillus mishanensis</name>
    <dbReference type="NCBI Taxonomy" id="2486008"/>
    <lineage>
        <taxon>Bacteria</taxon>
        <taxon>Bacillati</taxon>
        <taxon>Bacillota</taxon>
        <taxon>Bacilli</taxon>
        <taxon>Lactobacillales</taxon>
        <taxon>Lactobacillaceae</taxon>
        <taxon>Companilactobacillus</taxon>
    </lineage>
</organism>
<dbReference type="Pfam" id="PF06107">
    <property type="entry name" value="DUF951"/>
    <property type="match status" value="1"/>
</dbReference>
<dbReference type="Proteomes" id="UP000436655">
    <property type="component" value="Unassembled WGS sequence"/>
</dbReference>
<dbReference type="InterPro" id="IPR009296">
    <property type="entry name" value="DUF951"/>
</dbReference>
<protein>
    <submittedName>
        <fullName evidence="1">DUF951 domain-containing protein</fullName>
    </submittedName>
</protein>
<evidence type="ECO:0000313" key="1">
    <source>
        <dbReference type="EMBL" id="MQS45113.1"/>
    </source>
</evidence>
<dbReference type="PANTHER" id="PTHR38455:SF1">
    <property type="entry name" value="DUF951 DOMAIN-CONTAINING PROTEIN"/>
    <property type="match status" value="1"/>
</dbReference>
<sequence length="89" mass="10229">MFNLGDIIAMKKPHACGENRWELIRIGADIKIKCMGCGHIVMIPRGEFNKKFKKVLTQAADVDESNEEFYLKSTQIMQPNMINKNEEDL</sequence>
<dbReference type="EMBL" id="VDFN01000004">
    <property type="protein sequence ID" value="MQS45113.1"/>
    <property type="molecule type" value="Genomic_DNA"/>
</dbReference>
<dbReference type="PANTHER" id="PTHR38455">
    <property type="entry name" value="HYPOTHETICAL CYTOSOLIC PROTEIN"/>
    <property type="match status" value="1"/>
</dbReference>